<dbReference type="PANTHER" id="PTHR11567:SF25">
    <property type="entry name" value="PROTEIN FRA10AC1"/>
    <property type="match status" value="1"/>
</dbReference>
<dbReference type="InterPro" id="IPR019129">
    <property type="entry name" value="Folate-sensitive_fs_Fra10Ac1"/>
</dbReference>
<evidence type="ECO:0000256" key="1">
    <source>
        <dbReference type="SAM" id="MobiDB-lite"/>
    </source>
</evidence>
<protein>
    <submittedName>
        <fullName evidence="3">Protein FRA10AC1 homolog</fullName>
    </submittedName>
</protein>
<sequence length="264" mass="31255">MGRSKEKRKEKKKTERILKDMDIFKRHQKLISTFVDMKQKEELKASGVKYSNPSEIVKSHMKFIYDSDVNEIHMTWEERLAKRYYDRIYKEYCIADLSKYEENKIALRWRMESEVRNGKGQFVCGGKGCEERENLSTWEVNFKYKEEGEEKNALVKLCLCEDCSKKLNFHSVKRKISKVYKDIKKKIKKEKLNKCNSKKRRQKESVDEEIDTNYSISPSYQETLPGNKCVENSGNSSKSIDTNNSSEKNFAQELDTFLDNFLLH</sequence>
<keyword evidence="2" id="KW-1185">Reference proteome</keyword>
<dbReference type="WBParaSite" id="PTRK_0000727100.1">
    <property type="protein sequence ID" value="PTRK_0000727100.1"/>
    <property type="gene ID" value="PTRK_0000727100"/>
</dbReference>
<dbReference type="GO" id="GO:0016791">
    <property type="term" value="F:phosphatase activity"/>
    <property type="evidence" value="ECO:0007669"/>
    <property type="project" value="TreeGrafter"/>
</dbReference>
<dbReference type="AlphaFoldDB" id="A0A0N4ZHA8"/>
<dbReference type="PANTHER" id="PTHR11567">
    <property type="entry name" value="ACID PHOSPHATASE-RELATED"/>
    <property type="match status" value="1"/>
</dbReference>
<dbReference type="STRING" id="131310.A0A0N4ZHA8"/>
<dbReference type="Proteomes" id="UP000038045">
    <property type="component" value="Unplaced"/>
</dbReference>
<proteinExistence type="predicted"/>
<accession>A0A0N4ZHA8</accession>
<organism evidence="2 3">
    <name type="scientific">Parastrongyloides trichosuri</name>
    <name type="common">Possum-specific nematode worm</name>
    <dbReference type="NCBI Taxonomy" id="131310"/>
    <lineage>
        <taxon>Eukaryota</taxon>
        <taxon>Metazoa</taxon>
        <taxon>Ecdysozoa</taxon>
        <taxon>Nematoda</taxon>
        <taxon>Chromadorea</taxon>
        <taxon>Rhabditida</taxon>
        <taxon>Tylenchina</taxon>
        <taxon>Panagrolaimomorpha</taxon>
        <taxon>Strongyloidoidea</taxon>
        <taxon>Strongyloididae</taxon>
        <taxon>Parastrongyloides</taxon>
    </lineage>
</organism>
<feature type="region of interest" description="Disordered" evidence="1">
    <location>
        <begin position="217"/>
        <end position="245"/>
    </location>
</feature>
<dbReference type="InterPro" id="IPR050645">
    <property type="entry name" value="Histidine_acid_phosphatase"/>
</dbReference>
<evidence type="ECO:0000313" key="3">
    <source>
        <dbReference type="WBParaSite" id="PTRK_0000727100.1"/>
    </source>
</evidence>
<reference evidence="3" key="1">
    <citation type="submission" date="2017-02" db="UniProtKB">
        <authorList>
            <consortium name="WormBaseParasite"/>
        </authorList>
    </citation>
    <scope>IDENTIFICATION</scope>
</reference>
<name>A0A0N4ZHA8_PARTI</name>
<evidence type="ECO:0000313" key="2">
    <source>
        <dbReference type="Proteomes" id="UP000038045"/>
    </source>
</evidence>
<dbReference type="Pfam" id="PF09725">
    <property type="entry name" value="Fra10Ac1"/>
    <property type="match status" value="1"/>
</dbReference>